<dbReference type="SUPFAM" id="SSF50998">
    <property type="entry name" value="Quinoprotein alcohol dehydrogenase-like"/>
    <property type="match status" value="1"/>
</dbReference>
<reference evidence="5 6" key="1">
    <citation type="submission" date="2016-06" db="EMBL/GenBank/DDBJ databases">
        <title>Comparative genomics of the ectomycorrhizal sister species Rhizopogon vinicolor and Rhizopogon vesiculosus (Basidiomycota: Boletales) reveals a divergence of the mating type B locus.</title>
        <authorList>
            <consortium name="DOE Joint Genome Institute"/>
            <person name="Mujic A.B."/>
            <person name="Kuo A."/>
            <person name="Tritt A."/>
            <person name="Lipzen A."/>
            <person name="Chen C."/>
            <person name="Johnson J."/>
            <person name="Sharma A."/>
            <person name="Barry K."/>
            <person name="Grigoriev I.V."/>
            <person name="Spatafora J.W."/>
        </authorList>
    </citation>
    <scope>NUCLEOTIDE SEQUENCE [LARGE SCALE GENOMIC DNA]</scope>
    <source>
        <strain evidence="5 6">AM-OR11-026</strain>
    </source>
</reference>
<feature type="region of interest" description="Disordered" evidence="4">
    <location>
        <begin position="318"/>
        <end position="337"/>
    </location>
</feature>
<evidence type="ECO:0000256" key="1">
    <source>
        <dbReference type="ARBA" id="ARBA00022574"/>
    </source>
</evidence>
<dbReference type="InterPro" id="IPR015943">
    <property type="entry name" value="WD40/YVTN_repeat-like_dom_sf"/>
</dbReference>
<gene>
    <name evidence="5" type="ORF">K503DRAFT_6119</name>
</gene>
<dbReference type="InParanoid" id="A0A1B7NIR7"/>
<keyword evidence="2" id="KW-0677">Repeat</keyword>
<dbReference type="PROSITE" id="PS00678">
    <property type="entry name" value="WD_REPEATS_1"/>
    <property type="match status" value="1"/>
</dbReference>
<dbReference type="InterPro" id="IPR001680">
    <property type="entry name" value="WD40_rpt"/>
</dbReference>
<dbReference type="InterPro" id="IPR011047">
    <property type="entry name" value="Quinoprotein_ADH-like_sf"/>
</dbReference>
<dbReference type="PROSITE" id="PS50294">
    <property type="entry name" value="WD_REPEATS_REGION"/>
    <property type="match status" value="2"/>
</dbReference>
<dbReference type="PRINTS" id="PR00320">
    <property type="entry name" value="GPROTEINBRPT"/>
</dbReference>
<accession>A0A1B7NIR7</accession>
<dbReference type="InterPro" id="IPR019775">
    <property type="entry name" value="WD40_repeat_CS"/>
</dbReference>
<dbReference type="SMART" id="SM00320">
    <property type="entry name" value="WD40"/>
    <property type="match status" value="6"/>
</dbReference>
<dbReference type="OrthoDB" id="10251741at2759"/>
<dbReference type="PANTHER" id="PTHR19879">
    <property type="entry name" value="TRANSCRIPTION INITIATION FACTOR TFIID"/>
    <property type="match status" value="1"/>
</dbReference>
<dbReference type="PANTHER" id="PTHR19879:SF9">
    <property type="entry name" value="TRANSCRIPTION INITIATION FACTOR TFIID SUBUNIT 5"/>
    <property type="match status" value="1"/>
</dbReference>
<evidence type="ECO:0000313" key="5">
    <source>
        <dbReference type="EMBL" id="OAX44805.1"/>
    </source>
</evidence>
<feature type="region of interest" description="Disordered" evidence="4">
    <location>
        <begin position="609"/>
        <end position="638"/>
    </location>
</feature>
<dbReference type="Gene3D" id="2.130.10.10">
    <property type="entry name" value="YVTN repeat-like/Quinoprotein amine dehydrogenase"/>
    <property type="match status" value="2"/>
</dbReference>
<feature type="repeat" description="WD" evidence="3">
    <location>
        <begin position="25"/>
        <end position="59"/>
    </location>
</feature>
<dbReference type="STRING" id="1314800.A0A1B7NIR7"/>
<protein>
    <submittedName>
        <fullName evidence="5">WD40 repeat-like protein</fullName>
    </submittedName>
</protein>
<dbReference type="Proteomes" id="UP000092154">
    <property type="component" value="Unassembled WGS sequence"/>
</dbReference>
<dbReference type="EMBL" id="KV448122">
    <property type="protein sequence ID" value="OAX44805.1"/>
    <property type="molecule type" value="Genomic_DNA"/>
</dbReference>
<feature type="compositionally biased region" description="Basic and acidic residues" evidence="4">
    <location>
        <begin position="318"/>
        <end position="333"/>
    </location>
</feature>
<dbReference type="CDD" id="cd00200">
    <property type="entry name" value="WD40"/>
    <property type="match status" value="1"/>
</dbReference>
<keyword evidence="6" id="KW-1185">Reference proteome</keyword>
<dbReference type="InterPro" id="IPR020472">
    <property type="entry name" value="WD40_PAC1"/>
</dbReference>
<organism evidence="5 6">
    <name type="scientific">Rhizopogon vinicolor AM-OR11-026</name>
    <dbReference type="NCBI Taxonomy" id="1314800"/>
    <lineage>
        <taxon>Eukaryota</taxon>
        <taxon>Fungi</taxon>
        <taxon>Dikarya</taxon>
        <taxon>Basidiomycota</taxon>
        <taxon>Agaricomycotina</taxon>
        <taxon>Agaricomycetes</taxon>
        <taxon>Agaricomycetidae</taxon>
        <taxon>Boletales</taxon>
        <taxon>Suillineae</taxon>
        <taxon>Rhizopogonaceae</taxon>
        <taxon>Rhizopogon</taxon>
    </lineage>
</organism>
<dbReference type="InterPro" id="IPR011990">
    <property type="entry name" value="TPR-like_helical_dom_sf"/>
</dbReference>
<name>A0A1B7NIR7_9AGAM</name>
<dbReference type="SUPFAM" id="SSF48452">
    <property type="entry name" value="TPR-like"/>
    <property type="match status" value="1"/>
</dbReference>
<evidence type="ECO:0000256" key="2">
    <source>
        <dbReference type="ARBA" id="ARBA00022737"/>
    </source>
</evidence>
<keyword evidence="1 3" id="KW-0853">WD repeat</keyword>
<evidence type="ECO:0000256" key="4">
    <source>
        <dbReference type="SAM" id="MobiDB-lite"/>
    </source>
</evidence>
<sequence>MTEEATPRIIRKSTPVREFDNLGAVAGVAVFPDRRRMATGSSDGMVRVWDLKNGVILKELEGRGEAMRGMALSRDGRLIAGSDCGGYVNAWDVDTGRALIPAFIAHDRDISSMDFAPDGTMLATASIDHTIKLWSTDTWQLQGQLINCQFYCHCVRYSPSGEHLAIATYQDIQIWDPSTRQCIANLAQGVQSLAIVWTADGTRLLSGDNVFIREWDTSTWKQVGPDIWRGNATAWYLDVNCNGTIVASPTVDNRVRLWRLSDRRTIAIFQHFDFPSYVTFSLDGKHILAGGTDKKISEWAVPEHAWPEDTPKDEAIHEASHPDTEAQDSDTKASHPCTKTQDFATKTLDMSTAVRNACISGDLPSAEELLIQEIDANGNNYRAYANRSIVMARKLDLDHALDDATKSIGIQPSLMGYVSLGIALCGKKKARDANQAFDLASTFTDGNSKTHHFLYLVKAIALFNANQHADAMRRVRQLATAYPNSGTALACRIVEVYLHIQLGNNALDRACPTAAADHFTAAVNTGTFLPKSAIHSRYEEFVVLFGCDFTSLWQTANQKRCHALLRAGKLAEVFEAYQYMADMSDETTKASLDWSLSFMKELSTFQGHAPNADATPDMCKYDDENDSISDIDSNSDIS</sequence>
<evidence type="ECO:0000313" key="6">
    <source>
        <dbReference type="Proteomes" id="UP000092154"/>
    </source>
</evidence>
<dbReference type="Pfam" id="PF00400">
    <property type="entry name" value="WD40"/>
    <property type="match status" value="2"/>
</dbReference>
<dbReference type="Gene3D" id="1.25.40.10">
    <property type="entry name" value="Tetratricopeptide repeat domain"/>
    <property type="match status" value="1"/>
</dbReference>
<dbReference type="AlphaFoldDB" id="A0A1B7NIR7"/>
<dbReference type="PROSITE" id="PS50082">
    <property type="entry name" value="WD_REPEATS_2"/>
    <property type="match status" value="2"/>
</dbReference>
<evidence type="ECO:0000256" key="3">
    <source>
        <dbReference type="PROSITE-ProRule" id="PRU00221"/>
    </source>
</evidence>
<feature type="repeat" description="WD" evidence="3">
    <location>
        <begin position="103"/>
        <end position="138"/>
    </location>
</feature>
<proteinExistence type="predicted"/>